<dbReference type="GO" id="GO:0003677">
    <property type="term" value="F:DNA binding"/>
    <property type="evidence" value="ECO:0007669"/>
    <property type="project" value="InterPro"/>
</dbReference>
<dbReference type="Pfam" id="PF01381">
    <property type="entry name" value="HTH_3"/>
    <property type="match status" value="1"/>
</dbReference>
<evidence type="ECO:0000313" key="2">
    <source>
        <dbReference type="EMBL" id="KSU01803.1"/>
    </source>
</evidence>
<feature type="domain" description="HTH cro/C1-type" evidence="1">
    <location>
        <begin position="35"/>
        <end position="58"/>
    </location>
</feature>
<evidence type="ECO:0000259" key="1">
    <source>
        <dbReference type="PROSITE" id="PS50943"/>
    </source>
</evidence>
<organism evidence="2 3">
    <name type="scientific">Lactococcus lactis subsp. lactis</name>
    <name type="common">Streptococcus lactis</name>
    <dbReference type="NCBI Taxonomy" id="1360"/>
    <lineage>
        <taxon>Bacteria</taxon>
        <taxon>Bacillati</taxon>
        <taxon>Bacillota</taxon>
        <taxon>Bacilli</taxon>
        <taxon>Lactobacillales</taxon>
        <taxon>Streptococcaceae</taxon>
        <taxon>Lactococcus</taxon>
    </lineage>
</organism>
<dbReference type="SUPFAM" id="SSF47413">
    <property type="entry name" value="lambda repressor-like DNA-binding domains"/>
    <property type="match status" value="1"/>
</dbReference>
<dbReference type="PATRIC" id="fig|1360.105.peg.1596"/>
<dbReference type="AlphaFoldDB" id="A0A0V8CKL2"/>
<dbReference type="InterPro" id="IPR001387">
    <property type="entry name" value="Cro/C1-type_HTH"/>
</dbReference>
<dbReference type="SMART" id="SM00530">
    <property type="entry name" value="HTH_XRE"/>
    <property type="match status" value="1"/>
</dbReference>
<dbReference type="EMBL" id="LKLN01000088">
    <property type="protein sequence ID" value="KSU01803.1"/>
    <property type="molecule type" value="Genomic_DNA"/>
</dbReference>
<dbReference type="Proteomes" id="UP000053058">
    <property type="component" value="Unassembled WGS sequence"/>
</dbReference>
<protein>
    <submittedName>
        <fullName evidence="2">Transcription regulator</fullName>
    </submittedName>
</protein>
<proteinExistence type="predicted"/>
<evidence type="ECO:0000313" key="3">
    <source>
        <dbReference type="Proteomes" id="UP000053058"/>
    </source>
</evidence>
<dbReference type="InterPro" id="IPR010982">
    <property type="entry name" value="Lambda_DNA-bd_dom_sf"/>
</dbReference>
<sequence>MLYEQLTKLIKESGKSINQIERELGYPRNTLTTYKRSNPSTKRLNELAEYFNVTVDFLLGRDKEPKRKEDLTEEESELIGAFRMEREDMTPDEQVKFNEAVKDLMKYAKERLNDDSIWKK</sequence>
<dbReference type="PROSITE" id="PS50943">
    <property type="entry name" value="HTH_CROC1"/>
    <property type="match status" value="1"/>
</dbReference>
<name>A0A0V8CKL2_LACLL</name>
<reference evidence="3" key="1">
    <citation type="submission" date="2015-10" db="EMBL/GenBank/DDBJ databases">
        <title>Draft Genome Sequences of 11 Lactococcus lactis subspecies cremoris strains.</title>
        <authorList>
            <person name="Wels M."/>
            <person name="Backus L."/>
            <person name="Boekhorst J."/>
            <person name="Dijkstra A."/>
            <person name="Beerthuizen M."/>
            <person name="Kelly W."/>
            <person name="Siezen R."/>
            <person name="Bachmann H."/>
            <person name="Van Hijum S."/>
        </authorList>
    </citation>
    <scope>NUCLEOTIDE SEQUENCE [LARGE SCALE GENOMIC DNA]</scope>
    <source>
        <strain evidence="3">KF282</strain>
    </source>
</reference>
<dbReference type="Gene3D" id="1.10.260.40">
    <property type="entry name" value="lambda repressor-like DNA-binding domains"/>
    <property type="match status" value="1"/>
</dbReference>
<comment type="caution">
    <text evidence="2">The sequence shown here is derived from an EMBL/GenBank/DDBJ whole genome shotgun (WGS) entry which is preliminary data.</text>
</comment>
<gene>
    <name evidence="2" type="ORF">KF282_2507</name>
</gene>
<dbReference type="RefSeq" id="WP_058220213.1">
    <property type="nucleotide sequence ID" value="NZ_LKLN01000088.1"/>
</dbReference>
<dbReference type="CDD" id="cd00093">
    <property type="entry name" value="HTH_XRE"/>
    <property type="match status" value="1"/>
</dbReference>
<accession>A0A0V8CKL2</accession>